<protein>
    <submittedName>
        <fullName evidence="1">Uncharacterized protein</fullName>
    </submittedName>
</protein>
<sequence length="438" mass="47451">MNKDWLDIGVLEDYLDGKLDAKTMNRVEREALEDPFVAEALAGLSESPKRSLQSLSLLQKQLQERIAEQHTLKKTAVVTWQRLSIAAAAAVMFIAVSVMFWMRENNLQKELAGRAKKVDVTISAENSVAAADTPPAVGAAPVPEVENADQVEVKEKEIEKAINAAKTNTYASRTKAKPVIAQARAASEPAPQQLNEVAVVGFGVQRKQSMTGSVSSFAASPLSNVLTGRVVAQDDGKPLPGVSVSMRGTNVSTVTDNNGEFKISADTSVKAAILRANYIGFNGTEMLAKANLPVNIALSPNNQQLNEVVVTGFGKKKERTTDNGQIEEALNGKVAGIQIRGMNSIAKTTAKLASNPVGGWDKLFDYIKANNAFTDEPATGQQVELSFKIDRKGNPKDIEIIKGADSKYEQEAIRLLINGPKWEKPENARERMTFTINF</sequence>
<comment type="caution">
    <text evidence="1">The sequence shown here is derived from an EMBL/GenBank/DDBJ whole genome shotgun (WGS) entry which is preliminary data.</text>
</comment>
<dbReference type="Proteomes" id="UP001246858">
    <property type="component" value="Unassembled WGS sequence"/>
</dbReference>
<evidence type="ECO:0000313" key="1">
    <source>
        <dbReference type="EMBL" id="MDR6785928.1"/>
    </source>
</evidence>
<organism evidence="1 2">
    <name type="scientific">Pedobacter africanus</name>
    <dbReference type="NCBI Taxonomy" id="151894"/>
    <lineage>
        <taxon>Bacteria</taxon>
        <taxon>Pseudomonadati</taxon>
        <taxon>Bacteroidota</taxon>
        <taxon>Sphingobacteriia</taxon>
        <taxon>Sphingobacteriales</taxon>
        <taxon>Sphingobacteriaceae</taxon>
        <taxon>Pedobacter</taxon>
    </lineage>
</organism>
<reference evidence="1" key="1">
    <citation type="submission" date="2023-07" db="EMBL/GenBank/DDBJ databases">
        <title>Sorghum-associated microbial communities from plants grown in Nebraska, USA.</title>
        <authorList>
            <person name="Schachtman D."/>
        </authorList>
    </citation>
    <scope>NUCLEOTIDE SEQUENCE</scope>
    <source>
        <strain evidence="1">2697</strain>
    </source>
</reference>
<dbReference type="EMBL" id="JAVDTF010000005">
    <property type="protein sequence ID" value="MDR6785928.1"/>
    <property type="molecule type" value="Genomic_DNA"/>
</dbReference>
<gene>
    <name evidence="1" type="ORF">J2X78_004520</name>
</gene>
<accession>A0ACC6L3R1</accession>
<keyword evidence="2" id="KW-1185">Reference proteome</keyword>
<evidence type="ECO:0000313" key="2">
    <source>
        <dbReference type="Proteomes" id="UP001246858"/>
    </source>
</evidence>
<name>A0ACC6L3R1_9SPHI</name>
<proteinExistence type="predicted"/>